<sequence>MRAENEYGKPKGTRERRESAARRHDGRELRMVDLLEDLDPELGRDAHCADVAGHPLLAPIPLEILNNLMRMLGVMKNDILLAQPHHIDHTQAPPLLAPLIIDFLSAATAMPVDAISTFWDVFRDAIWAAPKPMLSNDEKQKFMQYGSEFGFGTLFRRALRVF</sequence>
<feature type="region of interest" description="Disordered" evidence="1">
    <location>
        <begin position="1"/>
        <end position="24"/>
    </location>
</feature>
<reference evidence="2" key="1">
    <citation type="submission" date="2014-09" db="EMBL/GenBank/DDBJ databases">
        <title>Genome sequence of the luminous mushroom Mycena chlorophos for searching fungal bioluminescence genes.</title>
        <authorList>
            <person name="Tanaka Y."/>
            <person name="Kasuga D."/>
            <person name="Oba Y."/>
            <person name="Hase S."/>
            <person name="Sato K."/>
            <person name="Oba Y."/>
            <person name="Sakakibara Y."/>
        </authorList>
    </citation>
    <scope>NUCLEOTIDE SEQUENCE</scope>
</reference>
<evidence type="ECO:0000313" key="3">
    <source>
        <dbReference type="Proteomes" id="UP000815677"/>
    </source>
</evidence>
<accession>A0ABQ0LY78</accession>
<name>A0ABQ0LY78_MYCCL</name>
<evidence type="ECO:0000313" key="2">
    <source>
        <dbReference type="EMBL" id="GAT55990.1"/>
    </source>
</evidence>
<dbReference type="Proteomes" id="UP000815677">
    <property type="component" value="Unassembled WGS sequence"/>
</dbReference>
<keyword evidence="3" id="KW-1185">Reference proteome</keyword>
<gene>
    <name evidence="2" type="ORF">MCHLO_12701</name>
</gene>
<dbReference type="EMBL" id="DF849190">
    <property type="protein sequence ID" value="GAT55990.1"/>
    <property type="molecule type" value="Genomic_DNA"/>
</dbReference>
<proteinExistence type="predicted"/>
<protein>
    <submittedName>
        <fullName evidence="2">Uncharacterized protein</fullName>
    </submittedName>
</protein>
<organism evidence="2 3">
    <name type="scientific">Mycena chlorophos</name>
    <name type="common">Agaric fungus</name>
    <name type="synonym">Agaricus chlorophos</name>
    <dbReference type="NCBI Taxonomy" id="658473"/>
    <lineage>
        <taxon>Eukaryota</taxon>
        <taxon>Fungi</taxon>
        <taxon>Dikarya</taxon>
        <taxon>Basidiomycota</taxon>
        <taxon>Agaricomycotina</taxon>
        <taxon>Agaricomycetes</taxon>
        <taxon>Agaricomycetidae</taxon>
        <taxon>Agaricales</taxon>
        <taxon>Marasmiineae</taxon>
        <taxon>Mycenaceae</taxon>
        <taxon>Mycena</taxon>
    </lineage>
</organism>
<evidence type="ECO:0000256" key="1">
    <source>
        <dbReference type="SAM" id="MobiDB-lite"/>
    </source>
</evidence>